<proteinExistence type="predicted"/>
<dbReference type="Proteomes" id="UP001366503">
    <property type="component" value="Unassembled WGS sequence"/>
</dbReference>
<sequence>MIPSGPGNLKHLFVVVTQRCGDGQHLLISICSIRPNIKHDATCEFDGGEHEFITGPSYVYYRKPDMRLSTGISRMVDKGYFIAKQDFGTRHFVRLCAGVAASPFTTPSTLKYFQANRVA</sequence>
<reference evidence="1 2" key="1">
    <citation type="submission" date="2022-12" db="EMBL/GenBank/DDBJ databases">
        <authorList>
            <person name="Muema E."/>
        </authorList>
    </citation>
    <scope>NUCLEOTIDE SEQUENCE [LARGE SCALE GENOMIC DNA]</scope>
    <source>
        <strain evidence="2">1330</strain>
    </source>
</reference>
<dbReference type="RefSeq" id="WP_337093950.1">
    <property type="nucleotide sequence ID" value="NZ_JAPYKO010000010.1"/>
</dbReference>
<dbReference type="EMBL" id="JAPYKO010000010">
    <property type="protein sequence ID" value="MEI9403573.1"/>
    <property type="molecule type" value="Genomic_DNA"/>
</dbReference>
<organism evidence="1 2">
    <name type="scientific">Mesorhizobium argentiipisi</name>
    <dbReference type="NCBI Taxonomy" id="3015175"/>
    <lineage>
        <taxon>Bacteria</taxon>
        <taxon>Pseudomonadati</taxon>
        <taxon>Pseudomonadota</taxon>
        <taxon>Alphaproteobacteria</taxon>
        <taxon>Hyphomicrobiales</taxon>
        <taxon>Phyllobacteriaceae</taxon>
        <taxon>Mesorhizobium</taxon>
    </lineage>
</organism>
<evidence type="ECO:0000313" key="2">
    <source>
        <dbReference type="Proteomes" id="UP001366503"/>
    </source>
</evidence>
<accession>A0ABU8KCX0</accession>
<comment type="caution">
    <text evidence="1">The sequence shown here is derived from an EMBL/GenBank/DDBJ whole genome shotgun (WGS) entry which is preliminary data.</text>
</comment>
<evidence type="ECO:0000313" key="1">
    <source>
        <dbReference type="EMBL" id="MEI9403573.1"/>
    </source>
</evidence>
<name>A0ABU8KCX0_9HYPH</name>
<gene>
    <name evidence="1" type="ORF">O7A05_15560</name>
</gene>
<protein>
    <submittedName>
        <fullName evidence="1">Uncharacterized protein</fullName>
    </submittedName>
</protein>
<keyword evidence="2" id="KW-1185">Reference proteome</keyword>